<name>A0A177WY56_BATDL</name>
<organism evidence="9 10">
    <name type="scientific">Batrachochytrium dendrobatidis (strain JEL423)</name>
    <dbReference type="NCBI Taxonomy" id="403673"/>
    <lineage>
        <taxon>Eukaryota</taxon>
        <taxon>Fungi</taxon>
        <taxon>Fungi incertae sedis</taxon>
        <taxon>Chytridiomycota</taxon>
        <taxon>Chytridiomycota incertae sedis</taxon>
        <taxon>Chytridiomycetes</taxon>
        <taxon>Rhizophydiales</taxon>
        <taxon>Rhizophydiales incertae sedis</taxon>
        <taxon>Batrachochytrium</taxon>
    </lineage>
</organism>
<dbReference type="PANTHER" id="PTHR16517">
    <property type="entry name" value="TUBBY-RELATED"/>
    <property type="match status" value="1"/>
</dbReference>
<dbReference type="Gene3D" id="3.20.90.10">
    <property type="entry name" value="Tubby Protein, Chain A"/>
    <property type="match status" value="1"/>
</dbReference>
<dbReference type="GO" id="GO:0005634">
    <property type="term" value="C:nucleus"/>
    <property type="evidence" value="ECO:0007669"/>
    <property type="project" value="UniProtKB-SubCell"/>
</dbReference>
<gene>
    <name evidence="9" type="ORF">BDEG_27573</name>
</gene>
<accession>A0A177WY56</accession>
<dbReference type="FunFam" id="1.10.10.1460:FF:000001">
    <property type="entry name" value="DNA replication regulator Sld2"/>
    <property type="match status" value="1"/>
</dbReference>
<evidence type="ECO:0000256" key="6">
    <source>
        <dbReference type="ARBA" id="ARBA00023242"/>
    </source>
</evidence>
<dbReference type="GO" id="GO:0005929">
    <property type="term" value="C:cilium"/>
    <property type="evidence" value="ECO:0007669"/>
    <property type="project" value="TreeGrafter"/>
</dbReference>
<dbReference type="Pfam" id="PF11719">
    <property type="entry name" value="Drc1-Sld2"/>
    <property type="match status" value="1"/>
</dbReference>
<dbReference type="Proteomes" id="UP000077115">
    <property type="component" value="Unassembled WGS sequence"/>
</dbReference>
<comment type="similarity">
    <text evidence="3">Belongs to the SLD2 family.</text>
</comment>
<dbReference type="STRING" id="403673.A0A177WY56"/>
<feature type="domain" description="Tubby C-terminal" evidence="8">
    <location>
        <begin position="550"/>
        <end position="767"/>
    </location>
</feature>
<dbReference type="PRINTS" id="PR01573">
    <property type="entry name" value="SUPERTUBBY"/>
</dbReference>
<protein>
    <recommendedName>
        <fullName evidence="4">DNA replication regulator SLD2</fullName>
    </recommendedName>
    <alternativeName>
        <fullName evidence="5">DNA replication regulator sld2</fullName>
    </alternativeName>
</protein>
<dbReference type="InterPro" id="IPR000007">
    <property type="entry name" value="Tubby_C"/>
</dbReference>
<evidence type="ECO:0000313" key="10">
    <source>
        <dbReference type="Proteomes" id="UP000077115"/>
    </source>
</evidence>
<sequence>MMSGKQIYSAFDEQRIQLKTLKKQLKAWEHQFLNENGRKPDKQDIAGFEDMAKKYKYYAKLKVAMDKVDAQRIAEENQIAKTVSAADMVQFASNASIPTLDQAAQNVNEKPRLDTSQYHRDSIRSATSNAFQELSSSRQTMDQSNPDIAARSPVKASVLDKSYLVSKTMSGENTETSQSQSPLSSFAAQSLFDSKLSSYADSNVLSMTVAPIPIPITNRPKTKKTVAAGAMKTADLGQNINKFSNWTQRQQAVEQPSVVTDVQNTVSFKPKDDILDMFSKDPGHAILGTRIDDDPRPKHADTAGMTDLQVQDFISRRCQIIANKELPAASTLPRGRAVALPQLPQESISTESSVQLKSELQSPKILLQTQTAKVICVESTAFADPKLLESPAVTPLTPRAAFSAISDPSKPPLQPFSKSDIPSPDDSKYPLDSSASQVVNLQLLPPTRPGWSEIERPIETSPLSIFNSKSDQIESPLQNSSNTTSSACVDSLKDLSAESDDKLHAIQPISPTLINGSSNSMNAQSLSPISPVVNMQKMPSLTVENYFLRLPKEGVLRCRLTRKKNLLDKANPTYLLYNELEDKFMLSGKKKLISKSVHYIISDSSEDISKDSPHYLAKLKGNFKRNSFIMTDTRSAIKQRELTCVNYSKNVLPRELQVVIPAPIIDESAESGFSTDIMVDVKSKNTNKLLFLKNKPPRWNEQTQSHCLNFGGRVTQPSIKNMQLIAENDENHIVLQFGRCGPDLFTLDVRWPMTPIEAFSIALTTFEAYDST</sequence>
<dbReference type="PANTHER" id="PTHR16517:SF7">
    <property type="entry name" value="PROTEIN KING TUBBY"/>
    <property type="match status" value="1"/>
</dbReference>
<evidence type="ECO:0000256" key="2">
    <source>
        <dbReference type="ARBA" id="ARBA00007129"/>
    </source>
</evidence>
<dbReference type="AlphaFoldDB" id="A0A177WY56"/>
<dbReference type="Pfam" id="PF01167">
    <property type="entry name" value="Tub"/>
    <property type="match status" value="1"/>
</dbReference>
<proteinExistence type="inferred from homology"/>
<evidence type="ECO:0000256" key="3">
    <source>
        <dbReference type="ARBA" id="ARBA00007276"/>
    </source>
</evidence>
<dbReference type="SUPFAM" id="SSF54518">
    <property type="entry name" value="Tubby C-terminal domain-like"/>
    <property type="match status" value="1"/>
</dbReference>
<dbReference type="GO" id="GO:0071163">
    <property type="term" value="P:DNA replication preinitiation complex assembly"/>
    <property type="evidence" value="ECO:0007669"/>
    <property type="project" value="UniProtKB-ARBA"/>
</dbReference>
<dbReference type="EMBL" id="DS022312">
    <property type="protein sequence ID" value="OAJ44330.1"/>
    <property type="molecule type" value="Genomic_DNA"/>
</dbReference>
<feature type="region of interest" description="Disordered" evidence="7">
    <location>
        <begin position="403"/>
        <end position="434"/>
    </location>
</feature>
<dbReference type="OrthoDB" id="8775810at2759"/>
<evidence type="ECO:0000256" key="4">
    <source>
        <dbReference type="ARBA" id="ARBA00018363"/>
    </source>
</evidence>
<dbReference type="InterPro" id="IPR021110">
    <property type="entry name" value="DNA_rep_checkpnt_protein"/>
</dbReference>
<evidence type="ECO:0000259" key="8">
    <source>
        <dbReference type="Pfam" id="PF01167"/>
    </source>
</evidence>
<feature type="compositionally biased region" description="Polar residues" evidence="7">
    <location>
        <begin position="129"/>
        <end position="146"/>
    </location>
</feature>
<reference evidence="9 10" key="1">
    <citation type="submission" date="2006-10" db="EMBL/GenBank/DDBJ databases">
        <title>The Genome Sequence of Batrachochytrium dendrobatidis JEL423.</title>
        <authorList>
            <consortium name="The Broad Institute Genome Sequencing Platform"/>
            <person name="Birren B."/>
            <person name="Lander E."/>
            <person name="Galagan J."/>
            <person name="Cuomo C."/>
            <person name="Devon K."/>
            <person name="Jaffe D."/>
            <person name="Butler J."/>
            <person name="Alvarez P."/>
            <person name="Gnerre S."/>
            <person name="Grabherr M."/>
            <person name="Kleber M."/>
            <person name="Mauceli E."/>
            <person name="Brockman W."/>
            <person name="Young S."/>
            <person name="LaButti K."/>
            <person name="Sykes S."/>
            <person name="DeCaprio D."/>
            <person name="Crawford M."/>
            <person name="Koehrsen M."/>
            <person name="Engels R."/>
            <person name="Montgomery P."/>
            <person name="Pearson M."/>
            <person name="Howarth C."/>
            <person name="Larson L."/>
            <person name="White J."/>
            <person name="O'Leary S."/>
            <person name="Kodira C."/>
            <person name="Zeng Q."/>
            <person name="Yandava C."/>
            <person name="Alvarado L."/>
            <person name="Longcore J."/>
            <person name="James T."/>
        </authorList>
    </citation>
    <scope>NUCLEOTIDE SEQUENCE [LARGE SCALE GENOMIC DNA]</scope>
    <source>
        <strain evidence="9 10">JEL423</strain>
    </source>
</reference>
<keyword evidence="6" id="KW-0539">Nucleus</keyword>
<evidence type="ECO:0000256" key="1">
    <source>
        <dbReference type="ARBA" id="ARBA00004123"/>
    </source>
</evidence>
<reference evidence="9 10" key="2">
    <citation type="submission" date="2016-05" db="EMBL/GenBank/DDBJ databases">
        <title>Lineage-specific infection strategies underlie the spectrum of fungal disease in amphibians.</title>
        <authorList>
            <person name="Cuomo C.A."/>
            <person name="Farrer R.A."/>
            <person name="James T."/>
            <person name="Longcore J."/>
            <person name="Birren B."/>
        </authorList>
    </citation>
    <scope>NUCLEOTIDE SEQUENCE [LARGE SCALE GENOMIC DNA]</scope>
    <source>
        <strain evidence="9 10">JEL423</strain>
    </source>
</reference>
<evidence type="ECO:0000256" key="7">
    <source>
        <dbReference type="SAM" id="MobiDB-lite"/>
    </source>
</evidence>
<evidence type="ECO:0000313" key="9">
    <source>
        <dbReference type="EMBL" id="OAJ44330.1"/>
    </source>
</evidence>
<comment type="subcellular location">
    <subcellularLocation>
        <location evidence="1">Nucleus</location>
    </subcellularLocation>
</comment>
<evidence type="ECO:0000256" key="5">
    <source>
        <dbReference type="ARBA" id="ARBA00019134"/>
    </source>
</evidence>
<feature type="compositionally biased region" description="Low complexity" evidence="7">
    <location>
        <begin position="415"/>
        <end position="424"/>
    </location>
</feature>
<feature type="region of interest" description="Disordered" evidence="7">
    <location>
        <begin position="129"/>
        <end position="152"/>
    </location>
</feature>
<dbReference type="Gene3D" id="1.10.10.1460">
    <property type="match status" value="1"/>
</dbReference>
<dbReference type="InterPro" id="IPR025659">
    <property type="entry name" value="Tubby-like_C"/>
</dbReference>
<dbReference type="VEuPathDB" id="FungiDB:BDEG_27573"/>
<comment type="similarity">
    <text evidence="2">Belongs to the TUB family.</text>
</comment>
<dbReference type="GO" id="GO:0061512">
    <property type="term" value="P:protein localization to cilium"/>
    <property type="evidence" value="ECO:0007669"/>
    <property type="project" value="TreeGrafter"/>
</dbReference>